<feature type="region of interest" description="Disordered" evidence="1">
    <location>
        <begin position="248"/>
        <end position="321"/>
    </location>
</feature>
<proteinExistence type="predicted"/>
<reference evidence="2 3" key="1">
    <citation type="submission" date="2018-04" db="EMBL/GenBank/DDBJ databases">
        <title>Novel Campyloabacter and Helicobacter Species and Strains.</title>
        <authorList>
            <person name="Mannion A.J."/>
            <person name="Shen Z."/>
            <person name="Fox J.G."/>
        </authorList>
    </citation>
    <scope>NUCLEOTIDE SEQUENCE [LARGE SCALE GENOMIC DNA]</scope>
    <source>
        <strain evidence="2 3">MIT 97-5075</strain>
    </source>
</reference>
<organism evidence="2 3">
    <name type="scientific">Helicobacter aurati</name>
    <dbReference type="NCBI Taxonomy" id="137778"/>
    <lineage>
        <taxon>Bacteria</taxon>
        <taxon>Pseudomonadati</taxon>
        <taxon>Campylobacterota</taxon>
        <taxon>Epsilonproteobacteria</taxon>
        <taxon>Campylobacterales</taxon>
        <taxon>Helicobacteraceae</taxon>
        <taxon>Helicobacter</taxon>
    </lineage>
</organism>
<dbReference type="Proteomes" id="UP000256424">
    <property type="component" value="Unassembled WGS sequence"/>
</dbReference>
<dbReference type="EMBL" id="NXLW01000013">
    <property type="protein sequence ID" value="RDU71238.1"/>
    <property type="molecule type" value="Genomic_DNA"/>
</dbReference>
<keyword evidence="3" id="KW-1185">Reference proteome</keyword>
<sequence>MTVDNNTPVVEKLPVVKDSLKFAGTQKTFSIIDTVPDSMHNSESQGEQHSNQVSEMLSTIKALQIAKKSLSDAQSIVKDIKSNYKVESNDEWSILDNKMLQQRYNAMQEIKKIFDNAQYNHKNVFKINYTDKNIHLDLDKNNLKNLNLRDGHSIDIFSYNIDSLSKQIDKEIKNLQDKIDSINQARWISTQQLKNIPLEQKDIKANTSNNTPNLASLLTLENNPESPTTNTADLQTPKTAELLITNNEANTPLADSEEKNTISNNENETKNNEESPDLQTNIQQTAADNPNETEPPNSQATNTQPTDNPENDASINNQNIS</sequence>
<evidence type="ECO:0000313" key="3">
    <source>
        <dbReference type="Proteomes" id="UP000256424"/>
    </source>
</evidence>
<dbReference type="Gene3D" id="1.20.1330.10">
    <property type="entry name" value="f41 fragment of flagellin, N-terminal domain"/>
    <property type="match status" value="1"/>
</dbReference>
<evidence type="ECO:0000313" key="2">
    <source>
        <dbReference type="EMBL" id="RDU71238.1"/>
    </source>
</evidence>
<feature type="compositionally biased region" description="Polar residues" evidence="1">
    <location>
        <begin position="205"/>
        <end position="236"/>
    </location>
</feature>
<comment type="caution">
    <text evidence="2">The sequence shown here is derived from an EMBL/GenBank/DDBJ whole genome shotgun (WGS) entry which is preliminary data.</text>
</comment>
<name>A0A3D8J176_9HELI</name>
<feature type="region of interest" description="Disordered" evidence="1">
    <location>
        <begin position="204"/>
        <end position="236"/>
    </location>
</feature>
<dbReference type="AlphaFoldDB" id="A0A3D8J176"/>
<feature type="compositionally biased region" description="Polar residues" evidence="1">
    <location>
        <begin position="277"/>
        <end position="321"/>
    </location>
</feature>
<dbReference type="RefSeq" id="WP_104762210.1">
    <property type="nucleotide sequence ID" value="NZ_FZPM01000002.1"/>
</dbReference>
<accession>A0A3D8J176</accession>
<evidence type="ECO:0000256" key="1">
    <source>
        <dbReference type="SAM" id="MobiDB-lite"/>
    </source>
</evidence>
<gene>
    <name evidence="2" type="ORF">CQA66_06745</name>
</gene>
<dbReference type="OrthoDB" id="5330100at2"/>
<protein>
    <submittedName>
        <fullName evidence="2">Uncharacterized protein</fullName>
    </submittedName>
</protein>